<evidence type="ECO:0000256" key="2">
    <source>
        <dbReference type="ARBA" id="ARBA00022475"/>
    </source>
</evidence>
<dbReference type="AlphaFoldDB" id="A0A2U2CEL0"/>
<feature type="transmembrane region" description="Helical" evidence="6">
    <location>
        <begin position="327"/>
        <end position="346"/>
    </location>
</feature>
<dbReference type="Proteomes" id="UP000244940">
    <property type="component" value="Unassembled WGS sequence"/>
</dbReference>
<evidence type="ECO:0000256" key="4">
    <source>
        <dbReference type="ARBA" id="ARBA00022989"/>
    </source>
</evidence>
<evidence type="ECO:0000256" key="6">
    <source>
        <dbReference type="SAM" id="Phobius"/>
    </source>
</evidence>
<proteinExistence type="predicted"/>
<dbReference type="GO" id="GO:0015920">
    <property type="term" value="P:lipopolysaccharide transport"/>
    <property type="evidence" value="ECO:0007669"/>
    <property type="project" value="TreeGrafter"/>
</dbReference>
<dbReference type="OrthoDB" id="8477889at2"/>
<organism evidence="7 8">
    <name type="scientific">Pararhodobacter marinus</name>
    <dbReference type="NCBI Taxonomy" id="2184063"/>
    <lineage>
        <taxon>Bacteria</taxon>
        <taxon>Pseudomonadati</taxon>
        <taxon>Pseudomonadota</taxon>
        <taxon>Alphaproteobacteria</taxon>
        <taxon>Rhodobacterales</taxon>
        <taxon>Paracoccaceae</taxon>
        <taxon>Pararhodobacter</taxon>
    </lineage>
</organism>
<sequence length="425" mass="46070">MESAPRGPWIRRFPAGRRPPCRGLRIDGFTDARFWLSCAQSYADPGGRVTRLDRYILAQLLWVFGFFSLVLVSVYWVNRAVRLFDQLISDGQPMSVFLEFTALSLPMLIRTVLPISAFVAATYVTLQLLKNSEITVMTAAGISPYRIARPIAVFGLIVSAFLIVLMHFLIPEARTMLSERRSEIAQNLTASLLQDGVFQHPTDGITFFITEITPEGAMRGIYLSDARSQMTRIDYTARTALIVPEATGPKLVMIDGQAQIYDAQSGRLSVTGFGDFTYDLSSIAGPAGGGRSVQELSSGELMNPTPALLAETGADEARFAFELASRFIDGFAALAAALLGFGSLVAGGFSRLGFWKEVVLAVALMAVAQMLNNAVAGTAMRQVSLAWLGLAPLFLALGTALALIAWGARTRRVRRSEPSSPEIAG</sequence>
<dbReference type="PANTHER" id="PTHR33529:SF6">
    <property type="entry name" value="YJGP_YJGQ FAMILY PERMEASE"/>
    <property type="match status" value="1"/>
</dbReference>
<keyword evidence="8" id="KW-1185">Reference proteome</keyword>
<evidence type="ECO:0000256" key="3">
    <source>
        <dbReference type="ARBA" id="ARBA00022692"/>
    </source>
</evidence>
<dbReference type="GO" id="GO:0043190">
    <property type="term" value="C:ATP-binding cassette (ABC) transporter complex"/>
    <property type="evidence" value="ECO:0007669"/>
    <property type="project" value="InterPro"/>
</dbReference>
<dbReference type="Pfam" id="PF03739">
    <property type="entry name" value="LptF_LptG"/>
    <property type="match status" value="1"/>
</dbReference>
<feature type="transmembrane region" description="Helical" evidence="6">
    <location>
        <begin position="147"/>
        <end position="170"/>
    </location>
</feature>
<evidence type="ECO:0000313" key="8">
    <source>
        <dbReference type="Proteomes" id="UP000244940"/>
    </source>
</evidence>
<accession>A0A2U2CEL0</accession>
<feature type="transmembrane region" description="Helical" evidence="6">
    <location>
        <begin position="385"/>
        <end position="406"/>
    </location>
</feature>
<feature type="transmembrane region" description="Helical" evidence="6">
    <location>
        <begin position="55"/>
        <end position="77"/>
    </location>
</feature>
<dbReference type="EMBL" id="QEYD01000003">
    <property type="protein sequence ID" value="PWE30337.1"/>
    <property type="molecule type" value="Genomic_DNA"/>
</dbReference>
<dbReference type="GO" id="GO:0055085">
    <property type="term" value="P:transmembrane transport"/>
    <property type="evidence" value="ECO:0007669"/>
    <property type="project" value="InterPro"/>
</dbReference>
<reference evidence="7 8" key="1">
    <citation type="submission" date="2018-05" db="EMBL/GenBank/DDBJ databases">
        <title>Pararhodobacter marina sp. nov., isolated from deep-sea water of the Indian Ocean.</title>
        <authorList>
            <person name="Lai Q.Sr."/>
            <person name="Liu X."/>
            <person name="Shao Z."/>
        </authorList>
    </citation>
    <scope>NUCLEOTIDE SEQUENCE [LARGE SCALE GENOMIC DNA]</scope>
    <source>
        <strain evidence="7 8">CIC4N-9</strain>
    </source>
</reference>
<keyword evidence="3 6" id="KW-0812">Transmembrane</keyword>
<feature type="transmembrane region" description="Helical" evidence="6">
    <location>
        <begin position="107"/>
        <end position="126"/>
    </location>
</feature>
<evidence type="ECO:0000313" key="7">
    <source>
        <dbReference type="EMBL" id="PWE30337.1"/>
    </source>
</evidence>
<name>A0A2U2CEL0_9RHOB</name>
<dbReference type="InterPro" id="IPR005495">
    <property type="entry name" value="LptG/LptF_permease"/>
</dbReference>
<comment type="caution">
    <text evidence="7">The sequence shown here is derived from an EMBL/GenBank/DDBJ whole genome shotgun (WGS) entry which is preliminary data.</text>
</comment>
<keyword evidence="4 6" id="KW-1133">Transmembrane helix</keyword>
<evidence type="ECO:0000256" key="5">
    <source>
        <dbReference type="ARBA" id="ARBA00023136"/>
    </source>
</evidence>
<keyword evidence="5 6" id="KW-0472">Membrane</keyword>
<feature type="transmembrane region" description="Helical" evidence="6">
    <location>
        <begin position="358"/>
        <end position="379"/>
    </location>
</feature>
<keyword evidence="2" id="KW-1003">Cell membrane</keyword>
<dbReference type="NCBIfam" id="TIGR04407">
    <property type="entry name" value="LptF_YjgP"/>
    <property type="match status" value="1"/>
</dbReference>
<gene>
    <name evidence="7" type="primary">lptF</name>
    <name evidence="7" type="ORF">C4N9_06530</name>
</gene>
<dbReference type="InterPro" id="IPR030922">
    <property type="entry name" value="LptF"/>
</dbReference>
<protein>
    <submittedName>
        <fullName evidence="7">LPS export ABC transporter permease LptF</fullName>
    </submittedName>
</protein>
<comment type="subcellular location">
    <subcellularLocation>
        <location evidence="1">Cell membrane</location>
        <topology evidence="1">Multi-pass membrane protein</topology>
    </subcellularLocation>
</comment>
<dbReference type="PANTHER" id="PTHR33529">
    <property type="entry name" value="SLR0882 PROTEIN-RELATED"/>
    <property type="match status" value="1"/>
</dbReference>
<evidence type="ECO:0000256" key="1">
    <source>
        <dbReference type="ARBA" id="ARBA00004651"/>
    </source>
</evidence>